<dbReference type="RefSeq" id="WP_020836550.1">
    <property type="nucleotide sequence ID" value="NC_021833.1"/>
</dbReference>
<evidence type="ECO:0000313" key="6">
    <source>
        <dbReference type="EMBL" id="AGR42318.1"/>
    </source>
</evidence>
<protein>
    <submittedName>
        <fullName evidence="6">Putative rhomboid-like transmembrane protein</fullName>
    </submittedName>
</protein>
<sequence>MANFNELKLSLVHYFVKVEKYKALENYSNEYVSYLINPKADYKIIRVTVGSPASSDKNLNEIKENLKTQKREKIEIINIALSDSDIEISLEGLTLSVSSLETIKTKLKPYFSKIDSLRENEKEDKEEYISDEEMVEILKDPSKSSNIKFKKAIQKMNRNTPISIILVSMFFILPLVTMVLSFLWFPNINGLSLDLFFGATNRNLTIVGQQWWRIFTYGFTANSNGAIMAFIQIIFLTGGVIKIARYTEGLIGSFRFALAIFITYPLVGFFVSAAVPDQMAVFSGGLGFMASVVGVLGVTTWDKKREPIQLFSKNRMVFPIFCLVIYPLFLGQMHLYIMIIASAAISSSIYLLSIYKKNTMDKLIIIPIVILTISFILPLTLSLISYYSPAHDPYSAITLQLYVRRNLMTSDSANIIFKKNGWDWFMNSDGSISS</sequence>
<gene>
    <name evidence="6" type="ORF">SDIMI_v3c06140</name>
</gene>
<dbReference type="PATRIC" id="fig|1276221.3.peg.616"/>
<keyword evidence="2 5" id="KW-0812">Transmembrane</keyword>
<evidence type="ECO:0000313" key="7">
    <source>
        <dbReference type="Proteomes" id="UP000014983"/>
    </source>
</evidence>
<evidence type="ECO:0000256" key="2">
    <source>
        <dbReference type="ARBA" id="ARBA00022692"/>
    </source>
</evidence>
<feature type="transmembrane region" description="Helical" evidence="5">
    <location>
        <begin position="364"/>
        <end position="387"/>
    </location>
</feature>
<dbReference type="GO" id="GO:0016020">
    <property type="term" value="C:membrane"/>
    <property type="evidence" value="ECO:0007669"/>
    <property type="project" value="UniProtKB-SubCell"/>
</dbReference>
<dbReference type="AlphaFoldDB" id="S5MEW8"/>
<evidence type="ECO:0000256" key="5">
    <source>
        <dbReference type="SAM" id="Phobius"/>
    </source>
</evidence>
<evidence type="ECO:0000256" key="4">
    <source>
        <dbReference type="ARBA" id="ARBA00023136"/>
    </source>
</evidence>
<keyword evidence="4 5" id="KW-0472">Membrane</keyword>
<feature type="transmembrane region" description="Helical" evidence="5">
    <location>
        <begin position="164"/>
        <end position="185"/>
    </location>
</feature>
<dbReference type="OrthoDB" id="397343at2"/>
<name>S5MEW8_9MOLU</name>
<accession>S5MEW8</accession>
<proteinExistence type="predicted"/>
<dbReference type="InterPro" id="IPR035952">
    <property type="entry name" value="Rhomboid-like_sf"/>
</dbReference>
<dbReference type="eggNOG" id="COG0705">
    <property type="taxonomic scope" value="Bacteria"/>
</dbReference>
<evidence type="ECO:0000256" key="1">
    <source>
        <dbReference type="ARBA" id="ARBA00004141"/>
    </source>
</evidence>
<keyword evidence="3 5" id="KW-1133">Transmembrane helix</keyword>
<dbReference type="Proteomes" id="UP000014983">
    <property type="component" value="Chromosome"/>
</dbReference>
<feature type="transmembrane region" description="Helical" evidence="5">
    <location>
        <begin position="281"/>
        <end position="301"/>
    </location>
</feature>
<dbReference type="EMBL" id="CP005076">
    <property type="protein sequence ID" value="AGR42318.1"/>
    <property type="molecule type" value="Genomic_DNA"/>
</dbReference>
<reference evidence="6 7" key="1">
    <citation type="journal article" date="2013" name="Genome Biol. Evol.">
        <title>Comparison of metabolic capacities and inference of gene content evolution in mosquito-associated Spiroplasma diminutum and S. taiwanense.</title>
        <authorList>
            <person name="Lo W.S."/>
            <person name="Ku C."/>
            <person name="Chen L.L."/>
            <person name="Chang T.H."/>
            <person name="Kuo C.H."/>
        </authorList>
    </citation>
    <scope>NUCLEOTIDE SEQUENCE [LARGE SCALE GENOMIC DNA]</scope>
    <source>
        <strain evidence="6">CUAS-1</strain>
    </source>
</reference>
<feature type="transmembrane region" description="Helical" evidence="5">
    <location>
        <begin position="313"/>
        <end position="329"/>
    </location>
</feature>
<comment type="subcellular location">
    <subcellularLocation>
        <location evidence="1">Membrane</location>
        <topology evidence="1">Multi-pass membrane protein</topology>
    </subcellularLocation>
</comment>
<organism evidence="6 7">
    <name type="scientific">Spiroplasma diminutum CUAS-1</name>
    <dbReference type="NCBI Taxonomy" id="1276221"/>
    <lineage>
        <taxon>Bacteria</taxon>
        <taxon>Bacillati</taxon>
        <taxon>Mycoplasmatota</taxon>
        <taxon>Mollicutes</taxon>
        <taxon>Entomoplasmatales</taxon>
        <taxon>Spiroplasmataceae</taxon>
        <taxon>Spiroplasma</taxon>
    </lineage>
</organism>
<feature type="transmembrane region" description="Helical" evidence="5">
    <location>
        <begin position="225"/>
        <end position="244"/>
    </location>
</feature>
<evidence type="ECO:0000256" key="3">
    <source>
        <dbReference type="ARBA" id="ARBA00022989"/>
    </source>
</evidence>
<feature type="transmembrane region" description="Helical" evidence="5">
    <location>
        <begin position="256"/>
        <end position="275"/>
    </location>
</feature>
<dbReference type="HOGENOM" id="CLU_612370_0_0_14"/>
<feature type="transmembrane region" description="Helical" evidence="5">
    <location>
        <begin position="335"/>
        <end position="352"/>
    </location>
</feature>
<dbReference type="KEGG" id="sdi:SDIMI_v3c06140"/>
<dbReference type="STRING" id="1276221.SDIMI_v3c06140"/>
<keyword evidence="7" id="KW-1185">Reference proteome</keyword>
<dbReference type="InParanoid" id="S5MEW8"/>
<dbReference type="SUPFAM" id="SSF144091">
    <property type="entry name" value="Rhomboid-like"/>
    <property type="match status" value="1"/>
</dbReference>